<proteinExistence type="predicted"/>
<dbReference type="PANTHER" id="PTHR24220">
    <property type="entry name" value="IMPORT ATP-BINDING PROTEIN"/>
    <property type="match status" value="1"/>
</dbReference>
<evidence type="ECO:0000313" key="5">
    <source>
        <dbReference type="EMBL" id="PIP56607.1"/>
    </source>
</evidence>
<evidence type="ECO:0000256" key="1">
    <source>
        <dbReference type="ARBA" id="ARBA00022448"/>
    </source>
</evidence>
<accession>A0A2H0BG10</accession>
<dbReference type="InterPro" id="IPR017911">
    <property type="entry name" value="MacB-like_ATP-bd"/>
</dbReference>
<keyword evidence="2" id="KW-0547">Nucleotide-binding</keyword>
<sequence length="222" mass="24196">MISLENVEKVFIGKINVPVLHEINLFIKQGEMVALKGPSGSGKSTLMNIIGLLDRPTAGTVTLGNEVISLDMSDTKLAHLRSSKIGFVFQSFNLLPRLSALENVLVPAGYSPSKKNTSANRTRAEKLLTSVGLNHRLNHKPNELSGGEKQRVAIARALINNPELILADEPTGNLDSKSGAEVFDIFTDLKKEGKTIVIVTHDDHIAKSTQRIVNIRDGRIDE</sequence>
<dbReference type="InterPro" id="IPR003593">
    <property type="entry name" value="AAA+_ATPase"/>
</dbReference>
<feature type="domain" description="ABC transporter" evidence="4">
    <location>
        <begin position="2"/>
        <end position="222"/>
    </location>
</feature>
<dbReference type="InterPro" id="IPR027417">
    <property type="entry name" value="P-loop_NTPase"/>
</dbReference>
<dbReference type="EMBL" id="PCSU01000034">
    <property type="protein sequence ID" value="PIP56607.1"/>
    <property type="molecule type" value="Genomic_DNA"/>
</dbReference>
<dbReference type="SMART" id="SM00382">
    <property type="entry name" value="AAA"/>
    <property type="match status" value="1"/>
</dbReference>
<dbReference type="InterPro" id="IPR003439">
    <property type="entry name" value="ABC_transporter-like_ATP-bd"/>
</dbReference>
<dbReference type="InterPro" id="IPR017871">
    <property type="entry name" value="ABC_transporter-like_CS"/>
</dbReference>
<dbReference type="Proteomes" id="UP000228495">
    <property type="component" value="Unassembled WGS sequence"/>
</dbReference>
<dbReference type="AlphaFoldDB" id="A0A2H0BG10"/>
<dbReference type="FunFam" id="3.40.50.300:FF:000032">
    <property type="entry name" value="Export ABC transporter ATP-binding protein"/>
    <property type="match status" value="1"/>
</dbReference>
<dbReference type="PROSITE" id="PS00211">
    <property type="entry name" value="ABC_TRANSPORTER_1"/>
    <property type="match status" value="1"/>
</dbReference>
<dbReference type="SUPFAM" id="SSF52540">
    <property type="entry name" value="P-loop containing nucleoside triphosphate hydrolases"/>
    <property type="match status" value="1"/>
</dbReference>
<dbReference type="Gene3D" id="3.40.50.300">
    <property type="entry name" value="P-loop containing nucleotide triphosphate hydrolases"/>
    <property type="match status" value="1"/>
</dbReference>
<dbReference type="GO" id="GO:0016887">
    <property type="term" value="F:ATP hydrolysis activity"/>
    <property type="evidence" value="ECO:0007669"/>
    <property type="project" value="InterPro"/>
</dbReference>
<keyword evidence="3 5" id="KW-0067">ATP-binding</keyword>
<dbReference type="InterPro" id="IPR015854">
    <property type="entry name" value="ABC_transpr_LolD-like"/>
</dbReference>
<evidence type="ECO:0000256" key="3">
    <source>
        <dbReference type="ARBA" id="ARBA00022840"/>
    </source>
</evidence>
<evidence type="ECO:0000313" key="6">
    <source>
        <dbReference type="Proteomes" id="UP000228495"/>
    </source>
</evidence>
<dbReference type="GO" id="GO:0005886">
    <property type="term" value="C:plasma membrane"/>
    <property type="evidence" value="ECO:0007669"/>
    <property type="project" value="TreeGrafter"/>
</dbReference>
<dbReference type="GO" id="GO:0005524">
    <property type="term" value="F:ATP binding"/>
    <property type="evidence" value="ECO:0007669"/>
    <property type="project" value="UniProtKB-KW"/>
</dbReference>
<name>A0A2H0BG10_UNCKA</name>
<dbReference type="Pfam" id="PF00005">
    <property type="entry name" value="ABC_tran"/>
    <property type="match status" value="1"/>
</dbReference>
<dbReference type="GO" id="GO:0022857">
    <property type="term" value="F:transmembrane transporter activity"/>
    <property type="evidence" value="ECO:0007669"/>
    <property type="project" value="TreeGrafter"/>
</dbReference>
<protein>
    <submittedName>
        <fullName evidence="5">Macrolide ABC transporter ATP-binding protein</fullName>
    </submittedName>
</protein>
<comment type="caution">
    <text evidence="5">The sequence shown here is derived from an EMBL/GenBank/DDBJ whole genome shotgun (WGS) entry which is preliminary data.</text>
</comment>
<organism evidence="5 6">
    <name type="scientific">candidate division WWE3 bacterium CG22_combo_CG10-13_8_21_14_all_39_12</name>
    <dbReference type="NCBI Taxonomy" id="1975094"/>
    <lineage>
        <taxon>Bacteria</taxon>
        <taxon>Katanobacteria</taxon>
    </lineage>
</organism>
<evidence type="ECO:0000256" key="2">
    <source>
        <dbReference type="ARBA" id="ARBA00022741"/>
    </source>
</evidence>
<keyword evidence="1" id="KW-0813">Transport</keyword>
<gene>
    <name evidence="5" type="ORF">COX05_02190</name>
</gene>
<dbReference type="GO" id="GO:0098796">
    <property type="term" value="C:membrane protein complex"/>
    <property type="evidence" value="ECO:0007669"/>
    <property type="project" value="UniProtKB-ARBA"/>
</dbReference>
<dbReference type="CDD" id="cd03255">
    <property type="entry name" value="ABC_MJ0796_LolCDE_FtsE"/>
    <property type="match status" value="1"/>
</dbReference>
<reference evidence="5 6" key="1">
    <citation type="submission" date="2017-09" db="EMBL/GenBank/DDBJ databases">
        <title>Depth-based differentiation of microbial function through sediment-hosted aquifers and enrichment of novel symbionts in the deep terrestrial subsurface.</title>
        <authorList>
            <person name="Probst A.J."/>
            <person name="Ladd B."/>
            <person name="Jarett J.K."/>
            <person name="Geller-Mcgrath D.E."/>
            <person name="Sieber C.M."/>
            <person name="Emerson J.B."/>
            <person name="Anantharaman K."/>
            <person name="Thomas B.C."/>
            <person name="Malmstrom R."/>
            <person name="Stieglmeier M."/>
            <person name="Klingl A."/>
            <person name="Woyke T."/>
            <person name="Ryan C.M."/>
            <person name="Banfield J.F."/>
        </authorList>
    </citation>
    <scope>NUCLEOTIDE SEQUENCE [LARGE SCALE GENOMIC DNA]</scope>
    <source>
        <strain evidence="5">CG22_combo_CG10-13_8_21_14_all_39_12</strain>
    </source>
</reference>
<dbReference type="PANTHER" id="PTHR24220:SF86">
    <property type="entry name" value="ABC TRANSPORTER ABCH.1"/>
    <property type="match status" value="1"/>
</dbReference>
<evidence type="ECO:0000259" key="4">
    <source>
        <dbReference type="PROSITE" id="PS50893"/>
    </source>
</evidence>
<dbReference type="PROSITE" id="PS50893">
    <property type="entry name" value="ABC_TRANSPORTER_2"/>
    <property type="match status" value="1"/>
</dbReference>